<feature type="region of interest" description="Disordered" evidence="1">
    <location>
        <begin position="466"/>
        <end position="494"/>
    </location>
</feature>
<gene>
    <name evidence="2" type="ORF">PR048_001599</name>
</gene>
<comment type="caution">
    <text evidence="2">The sequence shown here is derived from an EMBL/GenBank/DDBJ whole genome shotgun (WGS) entry which is preliminary data.</text>
</comment>
<organism evidence="2 3">
    <name type="scientific">Dryococelus australis</name>
    <dbReference type="NCBI Taxonomy" id="614101"/>
    <lineage>
        <taxon>Eukaryota</taxon>
        <taxon>Metazoa</taxon>
        <taxon>Ecdysozoa</taxon>
        <taxon>Arthropoda</taxon>
        <taxon>Hexapoda</taxon>
        <taxon>Insecta</taxon>
        <taxon>Pterygota</taxon>
        <taxon>Neoptera</taxon>
        <taxon>Polyneoptera</taxon>
        <taxon>Phasmatodea</taxon>
        <taxon>Verophasmatodea</taxon>
        <taxon>Anareolatae</taxon>
        <taxon>Phasmatidae</taxon>
        <taxon>Eurycanthinae</taxon>
        <taxon>Dryococelus</taxon>
    </lineage>
</organism>
<keyword evidence="3" id="KW-1185">Reference proteome</keyword>
<feature type="compositionally biased region" description="Polar residues" evidence="1">
    <location>
        <begin position="474"/>
        <end position="492"/>
    </location>
</feature>
<evidence type="ECO:0000313" key="3">
    <source>
        <dbReference type="Proteomes" id="UP001159363"/>
    </source>
</evidence>
<sequence>MKTNLFVAVHQPRSSLRGSLLNIECSRDIVRHDSHLRKPGVILLGERTRFTSLRGERPSRCATAAPRAIVSVPNIASPFSYYPPPPTLSKYCYVLLRSLTNVAIIILAETAGSRRGQPADPPLALQPGYLLQFNYGGNERVTSPSHANSVSCYCTAHGGVEGGAILTSQNNHGPVKQAPTPPPPPHSYRAQPFGSHDGKAGGIAGSHSAVEHWFVFQLTGSLKSRPECANVELLTAASRGLQNVFNKFRVAYRGGTQPLAFVNAAASSSYYSLLHTFLRSLARVEGCDVKQRPRNTMFSGSINNENCFLSHELLYITPPTLFQTDSHSRGACRIEDKTTSLLKAQLGYRIRKCTEVKWRGSSIDLGVDWVRKVLDTGLVPDWSLHLQYGNPAKNIEAAEDAKYTLRIATILDFCAVYQKKLESEFKAPAYLEIFSALEVQQHGSDKGDITSHIKCANAAKRKALNWGAPRGPVSTGTRQQEVQTERNFSTSGPRGCNVVISEPDSARITKGGNPIPGTIWRGMKYYSRDYQPSSAQAKLSIILRNPAAHASKMVSLTFEHVRTPFVSQRLASHQLSPFEAHTKIILIIHNPLLSSTNSASSQYSAILTIPSNPTQSHQSSESFSDPHQSVPHAQQTLADCPLISFACSEISSHATQSSPHALNQLRTLRNSHQSSSILHISHPNQFSSAILQQSSPAILTTSASTILRQSHRLKSSDTSNLQFITTASSQHNEPGSFLGGKEGRGLLTDFHTWESCRTMLLADRFSRGTHFSPRPCTLAILQTPHLTTLPYLQLTMSVRHVSRVGKPSPLGHQPPLIALAEP</sequence>
<feature type="region of interest" description="Disordered" evidence="1">
    <location>
        <begin position="610"/>
        <end position="631"/>
    </location>
</feature>
<name>A0ABQ9IHT4_9NEOP</name>
<reference evidence="2 3" key="1">
    <citation type="submission" date="2023-02" db="EMBL/GenBank/DDBJ databases">
        <title>LHISI_Scaffold_Assembly.</title>
        <authorList>
            <person name="Stuart O.P."/>
            <person name="Cleave R."/>
            <person name="Magrath M.J.L."/>
            <person name="Mikheyev A.S."/>
        </authorList>
    </citation>
    <scope>NUCLEOTIDE SEQUENCE [LARGE SCALE GENOMIC DNA]</scope>
    <source>
        <strain evidence="2">Daus_M_001</strain>
        <tissue evidence="2">Leg muscle</tissue>
    </source>
</reference>
<feature type="region of interest" description="Disordered" evidence="1">
    <location>
        <begin position="165"/>
        <end position="186"/>
    </location>
</feature>
<dbReference type="EMBL" id="JARBHB010000001">
    <property type="protein sequence ID" value="KAJ8896255.1"/>
    <property type="molecule type" value="Genomic_DNA"/>
</dbReference>
<evidence type="ECO:0000313" key="2">
    <source>
        <dbReference type="EMBL" id="KAJ8896255.1"/>
    </source>
</evidence>
<accession>A0ABQ9IHT4</accession>
<dbReference type="Proteomes" id="UP001159363">
    <property type="component" value="Chromosome 1"/>
</dbReference>
<protein>
    <submittedName>
        <fullName evidence="2">Uncharacterized protein</fullName>
    </submittedName>
</protein>
<evidence type="ECO:0000256" key="1">
    <source>
        <dbReference type="SAM" id="MobiDB-lite"/>
    </source>
</evidence>
<proteinExistence type="predicted"/>